<evidence type="ECO:0000256" key="3">
    <source>
        <dbReference type="HAMAP-Rule" id="MF_00068"/>
    </source>
</evidence>
<comment type="pathway">
    <text evidence="3">Amino-sugar metabolism; N-acetylmuramate degradation.</text>
</comment>
<dbReference type="GO" id="GO:0016835">
    <property type="term" value="F:carbon-oxygen lyase activity"/>
    <property type="evidence" value="ECO:0007669"/>
    <property type="project" value="UniProtKB-UniRule"/>
</dbReference>
<feature type="active site" description="Proton donor" evidence="3">
    <location>
        <position position="83"/>
    </location>
</feature>
<comment type="miscellaneous">
    <text evidence="3">A lyase-type mechanism (elimination/hydration) is suggested for the cleavage of the lactyl ether bond of MurNAc 6-phosphate, with the formation of an alpha,beta-unsaturated aldehyde intermediate with (E)-stereochemistry, followed by the syn addition of water to give product.</text>
</comment>
<keyword evidence="1 3" id="KW-0456">Lyase</keyword>
<dbReference type="PATRIC" id="fig|1679170.3.peg.1644"/>
<dbReference type="InterPro" id="IPR040190">
    <property type="entry name" value="MURQ/GCKR"/>
</dbReference>
<dbReference type="GO" id="GO:0097173">
    <property type="term" value="P:N-acetylmuramic acid catabolic process"/>
    <property type="evidence" value="ECO:0007669"/>
    <property type="project" value="UniProtKB-UniPathway"/>
</dbReference>
<dbReference type="Pfam" id="PF22645">
    <property type="entry name" value="GKRP_SIS_N"/>
    <property type="match status" value="1"/>
</dbReference>
<proteinExistence type="inferred from homology"/>
<dbReference type="UniPathway" id="UPA00342"/>
<dbReference type="EC" id="4.2.1.126" evidence="3"/>
<dbReference type="GO" id="GO:0097367">
    <property type="term" value="F:carbohydrate derivative binding"/>
    <property type="evidence" value="ECO:0007669"/>
    <property type="project" value="InterPro"/>
</dbReference>
<dbReference type="GO" id="GO:0016803">
    <property type="term" value="F:ether hydrolase activity"/>
    <property type="evidence" value="ECO:0007669"/>
    <property type="project" value="TreeGrafter"/>
</dbReference>
<accession>A0A0K9GT36</accession>
<comment type="caution">
    <text evidence="5">The sequence shown here is derived from an EMBL/GenBank/DDBJ whole genome shotgun (WGS) entry which is preliminary data.</text>
</comment>
<evidence type="ECO:0000256" key="1">
    <source>
        <dbReference type="ARBA" id="ARBA00023239"/>
    </source>
</evidence>
<dbReference type="CDD" id="cd05007">
    <property type="entry name" value="SIS_Etherase"/>
    <property type="match status" value="1"/>
</dbReference>
<dbReference type="RefSeq" id="WP_049680764.1">
    <property type="nucleotide sequence ID" value="NZ_LFZW01000001.1"/>
</dbReference>
<dbReference type="PROSITE" id="PS51464">
    <property type="entry name" value="SIS"/>
    <property type="match status" value="1"/>
</dbReference>
<dbReference type="PANTHER" id="PTHR10088:SF4">
    <property type="entry name" value="GLUCOKINASE REGULATORY PROTEIN"/>
    <property type="match status" value="1"/>
</dbReference>
<dbReference type="GO" id="GO:0046348">
    <property type="term" value="P:amino sugar catabolic process"/>
    <property type="evidence" value="ECO:0007669"/>
    <property type="project" value="InterPro"/>
</dbReference>
<feature type="active site" evidence="3">
    <location>
        <position position="114"/>
    </location>
</feature>
<feature type="domain" description="SIS" evidence="4">
    <location>
        <begin position="55"/>
        <end position="218"/>
    </location>
</feature>
<dbReference type="EMBL" id="LFZW01000001">
    <property type="protein sequence ID" value="KMY49432.1"/>
    <property type="molecule type" value="Genomic_DNA"/>
</dbReference>
<dbReference type="STRING" id="1679170.AC625_07665"/>
<dbReference type="NCBIfam" id="NF009222">
    <property type="entry name" value="PRK12570.1"/>
    <property type="match status" value="1"/>
</dbReference>
<keyword evidence="2 3" id="KW-0119">Carbohydrate metabolism</keyword>
<organism evidence="5 6">
    <name type="scientific">Peribacillus loiseleuriae</name>
    <dbReference type="NCBI Taxonomy" id="1679170"/>
    <lineage>
        <taxon>Bacteria</taxon>
        <taxon>Bacillati</taxon>
        <taxon>Bacillota</taxon>
        <taxon>Bacilli</taxon>
        <taxon>Bacillales</taxon>
        <taxon>Bacillaceae</taxon>
        <taxon>Peribacillus</taxon>
    </lineage>
</organism>
<dbReference type="AlphaFoldDB" id="A0A0K9GT36"/>
<reference evidence="6" key="1">
    <citation type="submission" date="2015-07" db="EMBL/GenBank/DDBJ databases">
        <title>Genome sequencing project for genomic taxonomy and phylogenomics of Bacillus-like bacteria.</title>
        <authorList>
            <person name="Liu B."/>
            <person name="Wang J."/>
            <person name="Zhu Y."/>
            <person name="Liu G."/>
            <person name="Chen Q."/>
            <person name="Chen Z."/>
            <person name="Lan J."/>
            <person name="Che J."/>
            <person name="Ge C."/>
            <person name="Shi H."/>
            <person name="Pan Z."/>
            <person name="Liu X."/>
        </authorList>
    </citation>
    <scope>NUCLEOTIDE SEQUENCE [LARGE SCALE GENOMIC DNA]</scope>
    <source>
        <strain evidence="6">FJAT-27997</strain>
    </source>
</reference>
<dbReference type="InterPro" id="IPR001347">
    <property type="entry name" value="SIS_dom"/>
</dbReference>
<gene>
    <name evidence="3 5" type="primary">murQ</name>
    <name evidence="5" type="ORF">AC625_07665</name>
</gene>
<comment type="similarity">
    <text evidence="3">Belongs to the GCKR-like family. MurNAc-6-P etherase subfamily.</text>
</comment>
<keyword evidence="6" id="KW-1185">Reference proteome</keyword>
<dbReference type="NCBIfam" id="TIGR00274">
    <property type="entry name" value="N-acetylmuramic acid 6-phosphate etherase"/>
    <property type="match status" value="1"/>
</dbReference>
<protein>
    <recommendedName>
        <fullName evidence="3">N-acetylmuramic acid 6-phosphate etherase</fullName>
        <shortName evidence="3">MurNAc-6-P etherase</shortName>
        <ecNumber evidence="3">4.2.1.126</ecNumber>
    </recommendedName>
    <alternativeName>
        <fullName evidence="3">N-acetylmuramic acid 6-phosphate hydrolase</fullName>
    </alternativeName>
    <alternativeName>
        <fullName evidence="3">N-acetylmuramic acid 6-phosphate lyase</fullName>
    </alternativeName>
</protein>
<sequence length="305" mass="32383">MNLNNILTEKRNPNTMNIDELSSIDVIKMINQEDKKVPAAVESILPEIADMVDKIVNSFQNGGRLIYVGAGTSGRLGVLDASECPPTYGTDPSLVVGLIAGGLKALQLAVEGAEDDQEQAIEDIKNLHVSEKDCVIGIAASGRTPYTISAMKQARELGATVGAVICSPHSEMESAADISMFVEAGPEVITGSTRMKAGTAQKLVLNMLTTASMIKIGKVYSNLMVDVQPTNEKLYVRAKAIVVEATGATITDAEDALQKYGSVKTAILSIVTGVEGNNVQETLNKHHGKLKAAIEELMKENTNGN</sequence>
<dbReference type="SUPFAM" id="SSF53697">
    <property type="entry name" value="SIS domain"/>
    <property type="match status" value="1"/>
</dbReference>
<dbReference type="OrthoDB" id="9813395at2"/>
<evidence type="ECO:0000256" key="2">
    <source>
        <dbReference type="ARBA" id="ARBA00023277"/>
    </source>
</evidence>
<name>A0A0K9GT36_9BACI</name>
<comment type="function">
    <text evidence="3">Specifically catalyzes the cleavage of the D-lactyl ether substituent of MurNAc 6-phosphate, producing GlcNAc 6-phosphate and D-lactate.</text>
</comment>
<dbReference type="InterPro" id="IPR005486">
    <property type="entry name" value="Glucokinase_regulatory_CS"/>
</dbReference>
<dbReference type="InterPro" id="IPR005488">
    <property type="entry name" value="Etherase_MurQ"/>
</dbReference>
<dbReference type="Proteomes" id="UP000037146">
    <property type="component" value="Unassembled WGS sequence"/>
</dbReference>
<dbReference type="HAMAP" id="MF_00068">
    <property type="entry name" value="MurQ"/>
    <property type="match status" value="1"/>
</dbReference>
<evidence type="ECO:0000313" key="6">
    <source>
        <dbReference type="Proteomes" id="UP000037146"/>
    </source>
</evidence>
<dbReference type="Gene3D" id="1.10.8.1080">
    <property type="match status" value="1"/>
</dbReference>
<dbReference type="InterPro" id="IPR046348">
    <property type="entry name" value="SIS_dom_sf"/>
</dbReference>
<dbReference type="NCBIfam" id="NF003915">
    <property type="entry name" value="PRK05441.1"/>
    <property type="match status" value="1"/>
</dbReference>
<dbReference type="PANTHER" id="PTHR10088">
    <property type="entry name" value="GLUCOKINASE REGULATORY PROTEIN"/>
    <property type="match status" value="1"/>
</dbReference>
<dbReference type="Gene3D" id="3.40.50.10490">
    <property type="entry name" value="Glucose-6-phosphate isomerase like protein, domain 1"/>
    <property type="match status" value="1"/>
</dbReference>
<comment type="catalytic activity">
    <reaction evidence="3">
        <text>N-acetyl-D-muramate 6-phosphate + H2O = N-acetyl-D-glucosamine 6-phosphate + (R)-lactate</text>
        <dbReference type="Rhea" id="RHEA:26410"/>
        <dbReference type="ChEBI" id="CHEBI:15377"/>
        <dbReference type="ChEBI" id="CHEBI:16004"/>
        <dbReference type="ChEBI" id="CHEBI:57513"/>
        <dbReference type="ChEBI" id="CHEBI:58722"/>
        <dbReference type="EC" id="4.2.1.126"/>
    </reaction>
</comment>
<evidence type="ECO:0000259" key="4">
    <source>
        <dbReference type="PROSITE" id="PS51464"/>
    </source>
</evidence>
<dbReference type="PROSITE" id="PS01272">
    <property type="entry name" value="GCKR"/>
    <property type="match status" value="1"/>
</dbReference>
<comment type="subunit">
    <text evidence="3">Homodimer.</text>
</comment>
<evidence type="ECO:0000313" key="5">
    <source>
        <dbReference type="EMBL" id="KMY49432.1"/>
    </source>
</evidence>
<dbReference type="GO" id="GO:0009254">
    <property type="term" value="P:peptidoglycan turnover"/>
    <property type="evidence" value="ECO:0007669"/>
    <property type="project" value="TreeGrafter"/>
</dbReference>
<dbReference type="FunFam" id="3.40.50.10490:FF:000014">
    <property type="entry name" value="N-acetylmuramic acid 6-phosphate etherase"/>
    <property type="match status" value="1"/>
</dbReference>